<name>A0ABT1CLD0_9HYPH</name>
<keyword evidence="2" id="KW-1185">Reference proteome</keyword>
<evidence type="ECO:0000313" key="2">
    <source>
        <dbReference type="Proteomes" id="UP001320715"/>
    </source>
</evidence>
<gene>
    <name evidence="1" type="ORF">GTW23_02310</name>
</gene>
<dbReference type="PANTHER" id="PTHR43544">
    <property type="entry name" value="SHORT-CHAIN DEHYDROGENASE/REDUCTASE"/>
    <property type="match status" value="1"/>
</dbReference>
<dbReference type="InterPro" id="IPR051468">
    <property type="entry name" value="Fungal_SecMetab_SDRs"/>
</dbReference>
<accession>A0ABT1CLD0</accession>
<dbReference type="EMBL" id="JAAAML010000001">
    <property type="protein sequence ID" value="MCO6406994.1"/>
    <property type="molecule type" value="Genomic_DNA"/>
</dbReference>
<protein>
    <submittedName>
        <fullName evidence="1">SDR family oxidoreductase</fullName>
    </submittedName>
</protein>
<dbReference type="RefSeq" id="WP_252914469.1">
    <property type="nucleotide sequence ID" value="NZ_JAAAML010000001.1"/>
</dbReference>
<evidence type="ECO:0000313" key="1">
    <source>
        <dbReference type="EMBL" id="MCO6406994.1"/>
    </source>
</evidence>
<reference evidence="1 2" key="1">
    <citation type="submission" date="2020-01" db="EMBL/GenBank/DDBJ databases">
        <title>Genomes of bacteria type strains.</title>
        <authorList>
            <person name="Chen J."/>
            <person name="Zhu S."/>
            <person name="Yang J."/>
        </authorList>
    </citation>
    <scope>NUCLEOTIDE SEQUENCE [LARGE SCALE GENOMIC DNA]</scope>
    <source>
        <strain evidence="1 2">DSM 16655</strain>
    </source>
</reference>
<dbReference type="Pfam" id="PF13561">
    <property type="entry name" value="adh_short_C2"/>
    <property type="match status" value="1"/>
</dbReference>
<dbReference type="SUPFAM" id="SSF51735">
    <property type="entry name" value="NAD(P)-binding Rossmann-fold domains"/>
    <property type="match status" value="1"/>
</dbReference>
<comment type="caution">
    <text evidence="1">The sequence shown here is derived from an EMBL/GenBank/DDBJ whole genome shotgun (WGS) entry which is preliminary data.</text>
</comment>
<dbReference type="InterPro" id="IPR002347">
    <property type="entry name" value="SDR_fam"/>
</dbReference>
<sequence>MDSLKSDGLAVVIGSTGGIGAAVADALRHSGAFTEVVGFSRRSEPGLDLLDEQSILQAANTIKARQSELRLVFDATGFLHDDGLSPEKALSAVTPDHLAHAFAVNTIGPALLMKHFLPLLPRQGKSVFASLSAKVGSIGDNQLGGWYSYRASKAALNQLVHTAAIELARRRPEAVCVALHPGTVDTGLSSDFAKSGLSVQQPADAAARLLSVLDRLTAADTGGFFDYRGDPLPW</sequence>
<organism evidence="1 2">
    <name type="scientific">Hoeflea alexandrii</name>
    <dbReference type="NCBI Taxonomy" id="288436"/>
    <lineage>
        <taxon>Bacteria</taxon>
        <taxon>Pseudomonadati</taxon>
        <taxon>Pseudomonadota</taxon>
        <taxon>Alphaproteobacteria</taxon>
        <taxon>Hyphomicrobiales</taxon>
        <taxon>Rhizobiaceae</taxon>
        <taxon>Hoeflea</taxon>
    </lineage>
</organism>
<dbReference type="InterPro" id="IPR036291">
    <property type="entry name" value="NAD(P)-bd_dom_sf"/>
</dbReference>
<dbReference type="Proteomes" id="UP001320715">
    <property type="component" value="Unassembled WGS sequence"/>
</dbReference>
<dbReference type="Gene3D" id="3.40.50.720">
    <property type="entry name" value="NAD(P)-binding Rossmann-like Domain"/>
    <property type="match status" value="1"/>
</dbReference>
<dbReference type="PANTHER" id="PTHR43544:SF12">
    <property type="entry name" value="NAD(P)-BINDING ROSSMANN-FOLD SUPERFAMILY PROTEIN"/>
    <property type="match status" value="1"/>
</dbReference>
<proteinExistence type="predicted"/>
<dbReference type="PRINTS" id="PR00081">
    <property type="entry name" value="GDHRDH"/>
</dbReference>